<dbReference type="PANTHER" id="PTHR43685:SF3">
    <property type="entry name" value="SLR2126 PROTEIN"/>
    <property type="match status" value="1"/>
</dbReference>
<dbReference type="GO" id="GO:0016757">
    <property type="term" value="F:glycosyltransferase activity"/>
    <property type="evidence" value="ECO:0007669"/>
    <property type="project" value="UniProtKB-KW"/>
</dbReference>
<keyword evidence="1 4" id="KW-0808">Transferase</keyword>
<evidence type="ECO:0000259" key="3">
    <source>
        <dbReference type="Pfam" id="PF02709"/>
    </source>
</evidence>
<dbReference type="PANTHER" id="PTHR43685">
    <property type="entry name" value="GLYCOSYLTRANSFERASE"/>
    <property type="match status" value="1"/>
</dbReference>
<reference evidence="5" key="1">
    <citation type="submission" date="2016-10" db="EMBL/GenBank/DDBJ databases">
        <authorList>
            <person name="Varghese N."/>
            <person name="Submissions S."/>
        </authorList>
    </citation>
    <scope>NUCLEOTIDE SEQUENCE [LARGE SCALE GENOMIC DNA]</scope>
    <source>
        <strain evidence="5">DSM 18733</strain>
    </source>
</reference>
<dbReference type="EMBL" id="FOAF01000013">
    <property type="protein sequence ID" value="SEM44980.1"/>
    <property type="molecule type" value="Genomic_DNA"/>
</dbReference>
<evidence type="ECO:0000259" key="2">
    <source>
        <dbReference type="Pfam" id="PF00535"/>
    </source>
</evidence>
<dbReference type="SUPFAM" id="SSF53448">
    <property type="entry name" value="Nucleotide-diphospho-sugar transferases"/>
    <property type="match status" value="1"/>
</dbReference>
<dbReference type="Proteomes" id="UP000199421">
    <property type="component" value="Unassembled WGS sequence"/>
</dbReference>
<dbReference type="AlphaFoldDB" id="A0A1H7YFT5"/>
<feature type="domain" description="Glycosyltransferase 2-like" evidence="2">
    <location>
        <begin position="11"/>
        <end position="152"/>
    </location>
</feature>
<accession>A0A1H7YFT5</accession>
<dbReference type="Gene3D" id="3.90.550.10">
    <property type="entry name" value="Spore Coat Polysaccharide Biosynthesis Protein SpsA, Chain A"/>
    <property type="match status" value="1"/>
</dbReference>
<dbReference type="InterPro" id="IPR027791">
    <property type="entry name" value="Galactosyl_T_C"/>
</dbReference>
<keyword evidence="5" id="KW-1185">Reference proteome</keyword>
<dbReference type="RefSeq" id="WP_093331865.1">
    <property type="nucleotide sequence ID" value="NZ_FOAF01000013.1"/>
</dbReference>
<sequence>MSTNKLPTSTLIIATYNWPKALEKCIQSAFKQTVLPNEIIIADDGSGEETRQLINTLTLPSPIPIHHIWHTDNGFRLSEIRNKAIAAAQFDYIIQVDGDIIMEEHFIEDHLKMAKPKAFICGSRVKLEELPSKKILAQNSLSISKKEMSFGYVLNSFRSPLLGHLLADRYKRNQPTVLRGCNMSFWKKDLISINGYNNDITGWGSEDAELAVRLINSGVKKRFLKFMGIVFHIYHKESDRTNQPKNKQILKGAIENKTTWVKNGIKKEHDHEGRSF</sequence>
<dbReference type="InterPro" id="IPR001173">
    <property type="entry name" value="Glyco_trans_2-like"/>
</dbReference>
<evidence type="ECO:0000256" key="1">
    <source>
        <dbReference type="ARBA" id="ARBA00022679"/>
    </source>
</evidence>
<dbReference type="Pfam" id="PF02709">
    <property type="entry name" value="Glyco_transf_7C"/>
    <property type="match status" value="1"/>
</dbReference>
<name>A0A1H7YFT5_OLID1</name>
<evidence type="ECO:0000313" key="4">
    <source>
        <dbReference type="EMBL" id="SEM44980.1"/>
    </source>
</evidence>
<dbReference type="InterPro" id="IPR029044">
    <property type="entry name" value="Nucleotide-diphossugar_trans"/>
</dbReference>
<protein>
    <submittedName>
        <fullName evidence="4">N-terminal domain of galactosyltransferase</fullName>
    </submittedName>
</protein>
<dbReference type="Pfam" id="PF00535">
    <property type="entry name" value="Glycos_transf_2"/>
    <property type="match status" value="1"/>
</dbReference>
<gene>
    <name evidence="4" type="ORF">SAMN05661044_05214</name>
</gene>
<organism evidence="4 5">
    <name type="scientific">Olivibacter domesticus</name>
    <name type="common">Pseudosphingobacterium domesticum</name>
    <dbReference type="NCBI Taxonomy" id="407022"/>
    <lineage>
        <taxon>Bacteria</taxon>
        <taxon>Pseudomonadati</taxon>
        <taxon>Bacteroidota</taxon>
        <taxon>Sphingobacteriia</taxon>
        <taxon>Sphingobacteriales</taxon>
        <taxon>Sphingobacteriaceae</taxon>
        <taxon>Olivibacter</taxon>
    </lineage>
</organism>
<keyword evidence="4" id="KW-0328">Glycosyltransferase</keyword>
<dbReference type="STRING" id="407022.SAMN05661044_05214"/>
<dbReference type="CDD" id="cd06420">
    <property type="entry name" value="GT2_Chondriotin_Pol_N"/>
    <property type="match status" value="1"/>
</dbReference>
<dbReference type="OrthoDB" id="9801954at2"/>
<dbReference type="InterPro" id="IPR050834">
    <property type="entry name" value="Glycosyltransf_2"/>
</dbReference>
<feature type="domain" description="Galactosyltransferase C-terminal" evidence="3">
    <location>
        <begin position="177"/>
        <end position="236"/>
    </location>
</feature>
<proteinExistence type="predicted"/>
<evidence type="ECO:0000313" key="5">
    <source>
        <dbReference type="Proteomes" id="UP000199421"/>
    </source>
</evidence>